<sequence>PSDIVFITSDCANFHAHSQTILNGSHNTFNHILLGPSPRGVDKTKSTGSGYFGSKPIFSVPETSMVFNAIIHAIYRVSCTHHHIPFDVLVEAVGTLQKYGIKVADVLTPPSSLCDMLLSYAPARAFDVYTLASQHNLHGLAVAASAHLCAFPLYDPTDEMAQRVSAVYLKKLFFLHLGRIEALKGLVFPPSHPHDSVPGCSPEKREAVSRAWSLAAINLTMDANVDLKESGIRTAFRPLAYDLTCDLCRITIAARIDVLNWRWSTVK</sequence>
<feature type="non-terminal residue" evidence="1">
    <location>
        <position position="1"/>
    </location>
</feature>
<evidence type="ECO:0000313" key="2">
    <source>
        <dbReference type="Proteomes" id="UP000076532"/>
    </source>
</evidence>
<proteinExistence type="predicted"/>
<protein>
    <recommendedName>
        <fullName evidence="3">BTB domain-containing protein</fullName>
    </recommendedName>
</protein>
<evidence type="ECO:0008006" key="3">
    <source>
        <dbReference type="Google" id="ProtNLM"/>
    </source>
</evidence>
<dbReference type="Proteomes" id="UP000076532">
    <property type="component" value="Unassembled WGS sequence"/>
</dbReference>
<reference evidence="1 2" key="1">
    <citation type="journal article" date="2016" name="Mol. Biol. Evol.">
        <title>Comparative Genomics of Early-Diverging Mushroom-Forming Fungi Provides Insights into the Origins of Lignocellulose Decay Capabilities.</title>
        <authorList>
            <person name="Nagy L.G."/>
            <person name="Riley R."/>
            <person name="Tritt A."/>
            <person name="Adam C."/>
            <person name="Daum C."/>
            <person name="Floudas D."/>
            <person name="Sun H."/>
            <person name="Yadav J.S."/>
            <person name="Pangilinan J."/>
            <person name="Larsson K.H."/>
            <person name="Matsuura K."/>
            <person name="Barry K."/>
            <person name="Labutti K."/>
            <person name="Kuo R."/>
            <person name="Ohm R.A."/>
            <person name="Bhattacharya S.S."/>
            <person name="Shirouzu T."/>
            <person name="Yoshinaga Y."/>
            <person name="Martin F.M."/>
            <person name="Grigoriev I.V."/>
            <person name="Hibbett D.S."/>
        </authorList>
    </citation>
    <scope>NUCLEOTIDE SEQUENCE [LARGE SCALE GENOMIC DNA]</scope>
    <source>
        <strain evidence="1 2">CBS 109695</strain>
    </source>
</reference>
<dbReference type="AlphaFoldDB" id="A0A166LTX9"/>
<accession>A0A166LTX9</accession>
<dbReference type="OrthoDB" id="3265815at2759"/>
<feature type="non-terminal residue" evidence="1">
    <location>
        <position position="267"/>
    </location>
</feature>
<dbReference type="STRING" id="436010.A0A166LTX9"/>
<gene>
    <name evidence="1" type="ORF">FIBSPDRAFT_701262</name>
</gene>
<name>A0A166LTX9_9AGAM</name>
<keyword evidence="2" id="KW-1185">Reference proteome</keyword>
<organism evidence="1 2">
    <name type="scientific">Athelia psychrophila</name>
    <dbReference type="NCBI Taxonomy" id="1759441"/>
    <lineage>
        <taxon>Eukaryota</taxon>
        <taxon>Fungi</taxon>
        <taxon>Dikarya</taxon>
        <taxon>Basidiomycota</taxon>
        <taxon>Agaricomycotina</taxon>
        <taxon>Agaricomycetes</taxon>
        <taxon>Agaricomycetidae</taxon>
        <taxon>Atheliales</taxon>
        <taxon>Atheliaceae</taxon>
        <taxon>Athelia</taxon>
    </lineage>
</organism>
<dbReference type="EMBL" id="KV417533">
    <property type="protein sequence ID" value="KZP23315.1"/>
    <property type="molecule type" value="Genomic_DNA"/>
</dbReference>
<evidence type="ECO:0000313" key="1">
    <source>
        <dbReference type="EMBL" id="KZP23315.1"/>
    </source>
</evidence>